<dbReference type="EMBL" id="CM046117">
    <property type="protein sequence ID" value="KAI8437127.1"/>
    <property type="molecule type" value="Genomic_DNA"/>
</dbReference>
<gene>
    <name evidence="1" type="ORF">MSG28_010477</name>
</gene>
<evidence type="ECO:0000313" key="2">
    <source>
        <dbReference type="Proteomes" id="UP001064048"/>
    </source>
</evidence>
<organism evidence="1 2">
    <name type="scientific">Choristoneura fumiferana</name>
    <name type="common">Spruce budworm moth</name>
    <name type="synonym">Archips fumiferana</name>
    <dbReference type="NCBI Taxonomy" id="7141"/>
    <lineage>
        <taxon>Eukaryota</taxon>
        <taxon>Metazoa</taxon>
        <taxon>Ecdysozoa</taxon>
        <taxon>Arthropoda</taxon>
        <taxon>Hexapoda</taxon>
        <taxon>Insecta</taxon>
        <taxon>Pterygota</taxon>
        <taxon>Neoptera</taxon>
        <taxon>Endopterygota</taxon>
        <taxon>Lepidoptera</taxon>
        <taxon>Glossata</taxon>
        <taxon>Ditrysia</taxon>
        <taxon>Tortricoidea</taxon>
        <taxon>Tortricidae</taxon>
        <taxon>Tortricinae</taxon>
        <taxon>Choristoneura</taxon>
    </lineage>
</organism>
<accession>A0ACC0KLJ2</accession>
<keyword evidence="2" id="KW-1185">Reference proteome</keyword>
<evidence type="ECO:0000313" key="1">
    <source>
        <dbReference type="EMBL" id="KAI8437127.1"/>
    </source>
</evidence>
<protein>
    <submittedName>
        <fullName evidence="1">Uncharacterized protein</fullName>
    </submittedName>
</protein>
<proteinExistence type="predicted"/>
<reference evidence="1 2" key="1">
    <citation type="journal article" date="2022" name="Genome Biol. Evol.">
        <title>The Spruce Budworm Genome: Reconstructing the Evolutionary History of Antifreeze Proteins.</title>
        <authorList>
            <person name="Beliveau C."/>
            <person name="Gagne P."/>
            <person name="Picq S."/>
            <person name="Vernygora O."/>
            <person name="Keeling C.I."/>
            <person name="Pinkney K."/>
            <person name="Doucet D."/>
            <person name="Wen F."/>
            <person name="Johnston J.S."/>
            <person name="Maaroufi H."/>
            <person name="Boyle B."/>
            <person name="Laroche J."/>
            <person name="Dewar K."/>
            <person name="Juretic N."/>
            <person name="Blackburn G."/>
            <person name="Nisole A."/>
            <person name="Brunet B."/>
            <person name="Brandao M."/>
            <person name="Lumley L."/>
            <person name="Duan J."/>
            <person name="Quan G."/>
            <person name="Lucarotti C.J."/>
            <person name="Roe A.D."/>
            <person name="Sperling F.A.H."/>
            <person name="Levesque R.C."/>
            <person name="Cusson M."/>
        </authorList>
    </citation>
    <scope>NUCLEOTIDE SEQUENCE [LARGE SCALE GENOMIC DNA]</scope>
    <source>
        <strain evidence="1">Glfc:IPQL:Cfum</strain>
    </source>
</reference>
<name>A0ACC0KLJ2_CHOFU</name>
<comment type="caution">
    <text evidence="1">The sequence shown here is derived from an EMBL/GenBank/DDBJ whole genome shotgun (WGS) entry which is preliminary data.</text>
</comment>
<dbReference type="Proteomes" id="UP001064048">
    <property type="component" value="Chromosome 17"/>
</dbReference>
<sequence length="76" mass="8027">MSTARDRRVDVSTPPDIHVRRVLGSRAEPLAGKALPKSDAAPAAPAGLATADADALQRAREDRDGLIRDLKQGVSQ</sequence>